<evidence type="ECO:0000313" key="3">
    <source>
        <dbReference type="Proteomes" id="UP000652013"/>
    </source>
</evidence>
<dbReference type="SUPFAM" id="SSF53697">
    <property type="entry name" value="SIS domain"/>
    <property type="match status" value="1"/>
</dbReference>
<accession>A0A8J4DHP7</accession>
<feature type="domain" description="SIS" evidence="1">
    <location>
        <begin position="34"/>
        <end position="220"/>
    </location>
</feature>
<dbReference type="RefSeq" id="WP_203937345.1">
    <property type="nucleotide sequence ID" value="NZ_BAAAGJ010000005.1"/>
</dbReference>
<reference evidence="2" key="1">
    <citation type="submission" date="2021-01" db="EMBL/GenBank/DDBJ databases">
        <title>Whole genome shotgun sequence of Spirilliplanes yamanashiensis NBRC 15828.</title>
        <authorList>
            <person name="Komaki H."/>
            <person name="Tamura T."/>
        </authorList>
    </citation>
    <scope>NUCLEOTIDE SEQUENCE</scope>
    <source>
        <strain evidence="2">NBRC 15828</strain>
    </source>
</reference>
<dbReference type="EMBL" id="BOOY01000007">
    <property type="protein sequence ID" value="GIJ02021.1"/>
    <property type="molecule type" value="Genomic_DNA"/>
</dbReference>
<protein>
    <submittedName>
        <fullName evidence="2">UPF0309 protein</fullName>
    </submittedName>
</protein>
<sequence>MTISAQSYLYAITATIQKVAVTQQEGVQRAADLFVDALDRGGVIQAFGCGHSEALSMEIAGRAGGLVPTNRIALRDIVLYGDEDPARLDDQLLERDPAVAHRLYELAPIKPDDLFVVTSNSGVNGVVVEFAQLVKERGHTLIAITSAQHSAAVESRHPSGRRLSEIADLVLDNGAPFGDAALALPGGGAVGAISSITGALLAQQIVVEVVARLVAAGRTPPIYLSANVPGGFEHNQELESRYAGRIRRSA</sequence>
<dbReference type="Pfam" id="PF13580">
    <property type="entry name" value="SIS_2"/>
    <property type="match status" value="1"/>
</dbReference>
<dbReference type="Gene3D" id="3.40.50.10490">
    <property type="entry name" value="Glucose-6-phosphate isomerase like protein, domain 1"/>
    <property type="match status" value="1"/>
</dbReference>
<dbReference type="CDD" id="cd05013">
    <property type="entry name" value="SIS_RpiR"/>
    <property type="match status" value="1"/>
</dbReference>
<keyword evidence="3" id="KW-1185">Reference proteome</keyword>
<dbReference type="InterPro" id="IPR001347">
    <property type="entry name" value="SIS_dom"/>
</dbReference>
<comment type="caution">
    <text evidence="2">The sequence shown here is derived from an EMBL/GenBank/DDBJ whole genome shotgun (WGS) entry which is preliminary data.</text>
</comment>
<dbReference type="InterPro" id="IPR035472">
    <property type="entry name" value="RpiR-like_SIS"/>
</dbReference>
<dbReference type="PROSITE" id="PS51464">
    <property type="entry name" value="SIS"/>
    <property type="match status" value="1"/>
</dbReference>
<dbReference type="PANTHER" id="PTHR30390:SF7">
    <property type="entry name" value="PHOSPHOHEPTOSE ISOMERASE"/>
    <property type="match status" value="1"/>
</dbReference>
<dbReference type="InterPro" id="IPR050099">
    <property type="entry name" value="SIS_GmhA/DiaA_subfam"/>
</dbReference>
<dbReference type="AlphaFoldDB" id="A0A8J4DHP7"/>
<dbReference type="PANTHER" id="PTHR30390">
    <property type="entry name" value="SEDOHEPTULOSE 7-PHOSPHATE ISOMERASE / DNAA INITIATOR-ASSOCIATING FACTOR FOR REPLICATION INITIATION"/>
    <property type="match status" value="1"/>
</dbReference>
<dbReference type="InterPro" id="IPR046348">
    <property type="entry name" value="SIS_dom_sf"/>
</dbReference>
<dbReference type="GO" id="GO:0097367">
    <property type="term" value="F:carbohydrate derivative binding"/>
    <property type="evidence" value="ECO:0007669"/>
    <property type="project" value="InterPro"/>
</dbReference>
<dbReference type="Proteomes" id="UP000652013">
    <property type="component" value="Unassembled WGS sequence"/>
</dbReference>
<evidence type="ECO:0000313" key="2">
    <source>
        <dbReference type="EMBL" id="GIJ02021.1"/>
    </source>
</evidence>
<evidence type="ECO:0000259" key="1">
    <source>
        <dbReference type="PROSITE" id="PS51464"/>
    </source>
</evidence>
<dbReference type="GO" id="GO:1901135">
    <property type="term" value="P:carbohydrate derivative metabolic process"/>
    <property type="evidence" value="ECO:0007669"/>
    <property type="project" value="InterPro"/>
</dbReference>
<dbReference type="NCBIfam" id="NF002805">
    <property type="entry name" value="PRK02947.1"/>
    <property type="match status" value="1"/>
</dbReference>
<gene>
    <name evidence="2" type="ORF">Sya03_13730</name>
</gene>
<organism evidence="2 3">
    <name type="scientific">Spirilliplanes yamanashiensis</name>
    <dbReference type="NCBI Taxonomy" id="42233"/>
    <lineage>
        <taxon>Bacteria</taxon>
        <taxon>Bacillati</taxon>
        <taxon>Actinomycetota</taxon>
        <taxon>Actinomycetes</taxon>
        <taxon>Micromonosporales</taxon>
        <taxon>Micromonosporaceae</taxon>
        <taxon>Spirilliplanes</taxon>
    </lineage>
</organism>
<proteinExistence type="predicted"/>
<name>A0A8J4DHP7_9ACTN</name>